<name>A0ABV6BXJ7_9FLAO</name>
<evidence type="ECO:0000313" key="2">
    <source>
        <dbReference type="Proteomes" id="UP001589734"/>
    </source>
</evidence>
<sequence length="400" mass="44792">MKLVRQIIFSVFVFTKLNAQNLPSLLLDKNINATFSITAFDEKTQEWGIAVATNNIYVGNSTVYIEPGIGAFSVIADTEPAYAINGFKNLKEGMSIKDAIESTKNKDEEWFYRQVSGLDKNGNAFAFTGQALEYWQGKSAHIVGKSFVVMGNQLADGVLESMAKTFTESTGTLAERLLKSITSGQNAGGQIQGKQSVALVVKGTQNEWYNQIDLRVDDSKTPFEDLQKLLNYHYGRIRLNQAVNAIKKKNIEKGTKLLAEAQQLLEGWNGIYPKISTAFLLLNDEKTAVAYIKKGLKENPNWKEYLPVFYCLKNHPEIAALLNEKQFTEKDWTNAASTLLTLGREQEAFQILNKKPSSQLYLVFAKAYQKQDKKNLAKEYAENALKLDAKNAEAKLILSQ</sequence>
<dbReference type="EMBL" id="JBHLYW010000029">
    <property type="protein sequence ID" value="MFC0080153.1"/>
    <property type="molecule type" value="Genomic_DNA"/>
</dbReference>
<reference evidence="1 2" key="1">
    <citation type="submission" date="2024-09" db="EMBL/GenBank/DDBJ databases">
        <authorList>
            <person name="Sun Q."/>
            <person name="Mori K."/>
        </authorList>
    </citation>
    <scope>NUCLEOTIDE SEQUENCE [LARGE SCALE GENOMIC DNA]</scope>
    <source>
        <strain evidence="1 2">CGMCC 1.12926</strain>
    </source>
</reference>
<dbReference type="Pfam" id="PF13181">
    <property type="entry name" value="TPR_8"/>
    <property type="match status" value="1"/>
</dbReference>
<dbReference type="RefSeq" id="WP_379682858.1">
    <property type="nucleotide sequence ID" value="NZ_JBHLYW010000029.1"/>
</dbReference>
<dbReference type="Proteomes" id="UP001589734">
    <property type="component" value="Unassembled WGS sequence"/>
</dbReference>
<dbReference type="PANTHER" id="PTHR39328:SF1">
    <property type="entry name" value="BLL2871 PROTEIN"/>
    <property type="match status" value="1"/>
</dbReference>
<protein>
    <submittedName>
        <fullName evidence="1">DUF1028 domain-containing protein</fullName>
    </submittedName>
</protein>
<comment type="caution">
    <text evidence="1">The sequence shown here is derived from an EMBL/GenBank/DDBJ whole genome shotgun (WGS) entry which is preliminary data.</text>
</comment>
<dbReference type="InterPro" id="IPR011990">
    <property type="entry name" value="TPR-like_helical_dom_sf"/>
</dbReference>
<dbReference type="PANTHER" id="PTHR39328">
    <property type="entry name" value="BLL2871 PROTEIN"/>
    <property type="match status" value="1"/>
</dbReference>
<dbReference type="Pfam" id="PF06267">
    <property type="entry name" value="DUF1028"/>
    <property type="match status" value="1"/>
</dbReference>
<proteinExistence type="predicted"/>
<dbReference type="InterPro" id="IPR019734">
    <property type="entry name" value="TPR_rpt"/>
</dbReference>
<dbReference type="InterPro" id="IPR029055">
    <property type="entry name" value="Ntn_hydrolases_N"/>
</dbReference>
<evidence type="ECO:0000313" key="1">
    <source>
        <dbReference type="EMBL" id="MFC0080153.1"/>
    </source>
</evidence>
<accession>A0ABV6BXJ7</accession>
<dbReference type="Gene3D" id="3.60.20.10">
    <property type="entry name" value="Glutamine Phosphoribosylpyrophosphate, subunit 1, domain 1"/>
    <property type="match status" value="1"/>
</dbReference>
<dbReference type="SUPFAM" id="SSF56235">
    <property type="entry name" value="N-terminal nucleophile aminohydrolases (Ntn hydrolases)"/>
    <property type="match status" value="1"/>
</dbReference>
<organism evidence="1 2">
    <name type="scientific">Flavobacterium procerum</name>
    <dbReference type="NCBI Taxonomy" id="1455569"/>
    <lineage>
        <taxon>Bacteria</taxon>
        <taxon>Pseudomonadati</taxon>
        <taxon>Bacteroidota</taxon>
        <taxon>Flavobacteriia</taxon>
        <taxon>Flavobacteriales</taxon>
        <taxon>Flavobacteriaceae</taxon>
        <taxon>Flavobacterium</taxon>
    </lineage>
</organism>
<keyword evidence="2" id="KW-1185">Reference proteome</keyword>
<gene>
    <name evidence="1" type="ORF">ACFFLS_24120</name>
</gene>
<dbReference type="SUPFAM" id="SSF48452">
    <property type="entry name" value="TPR-like"/>
    <property type="match status" value="1"/>
</dbReference>
<dbReference type="InterPro" id="IPR010430">
    <property type="entry name" value="DUF1028"/>
</dbReference>